<comment type="function">
    <text evidence="11">Probably plays a role in ribosome assembly or function. May be involved in resolution of branched DNA intermediates that result from template switching in postreplication gaps. Binds DNA and has ATPase activity.</text>
</comment>
<dbReference type="GO" id="GO:0016887">
    <property type="term" value="F:ATP hydrolysis activity"/>
    <property type="evidence" value="ECO:0007669"/>
    <property type="project" value="UniProtKB-UniRule"/>
</dbReference>
<dbReference type="EMBL" id="NVWI01000004">
    <property type="protein sequence ID" value="PCJ41799.1"/>
    <property type="molecule type" value="Genomic_DNA"/>
</dbReference>
<dbReference type="HAMAP" id="MF_00848">
    <property type="entry name" value="Uup"/>
    <property type="match status" value="1"/>
</dbReference>
<dbReference type="InterPro" id="IPR051309">
    <property type="entry name" value="ABCF_ATPase"/>
</dbReference>
<dbReference type="InterPro" id="IPR032781">
    <property type="entry name" value="ABC_tran_Xtn"/>
</dbReference>
<keyword evidence="4 11" id="KW-0227">DNA damage</keyword>
<dbReference type="PROSITE" id="PS00211">
    <property type="entry name" value="ABC_TRANSPORTER_1"/>
    <property type="match status" value="2"/>
</dbReference>
<evidence type="ECO:0000313" key="14">
    <source>
        <dbReference type="EMBL" id="PCJ43824.1"/>
    </source>
</evidence>
<evidence type="ECO:0000256" key="2">
    <source>
        <dbReference type="ARBA" id="ARBA00022737"/>
    </source>
</evidence>
<comment type="caution">
    <text evidence="14">The sequence shown here is derived from an EMBL/GenBank/DDBJ whole genome shotgun (WGS) entry which is preliminary data.</text>
</comment>
<dbReference type="GO" id="GO:0006281">
    <property type="term" value="P:DNA repair"/>
    <property type="evidence" value="ECO:0007669"/>
    <property type="project" value="UniProtKB-KW"/>
</dbReference>
<dbReference type="InterPro" id="IPR027417">
    <property type="entry name" value="P-loop_NTPase"/>
</dbReference>
<evidence type="ECO:0000256" key="6">
    <source>
        <dbReference type="ARBA" id="ARBA00022840"/>
    </source>
</evidence>
<dbReference type="InterPro" id="IPR003593">
    <property type="entry name" value="AAA+_ATPase"/>
</dbReference>
<feature type="binding site" evidence="11">
    <location>
        <begin position="36"/>
        <end position="43"/>
    </location>
    <ligand>
        <name>ATP</name>
        <dbReference type="ChEBI" id="CHEBI:30616"/>
        <label>1</label>
    </ligand>
</feature>
<dbReference type="EMBL" id="NVWI01000001">
    <property type="protein sequence ID" value="PCJ43824.1"/>
    <property type="molecule type" value="Genomic_DNA"/>
</dbReference>
<keyword evidence="7 11" id="KW-0238">DNA-binding</keyword>
<evidence type="ECO:0000259" key="12">
    <source>
        <dbReference type="PROSITE" id="PS50893"/>
    </source>
</evidence>
<evidence type="ECO:0000256" key="7">
    <source>
        <dbReference type="ARBA" id="ARBA00023125"/>
    </source>
</evidence>
<accession>A0A2A5CIX5</accession>
<dbReference type="GO" id="GO:0003677">
    <property type="term" value="F:DNA binding"/>
    <property type="evidence" value="ECO:0007669"/>
    <property type="project" value="UniProtKB-UniRule"/>
</dbReference>
<evidence type="ECO:0000256" key="8">
    <source>
        <dbReference type="ARBA" id="ARBA00023204"/>
    </source>
</evidence>
<dbReference type="EC" id="3.6.1.-" evidence="11"/>
<evidence type="ECO:0000256" key="1">
    <source>
        <dbReference type="ARBA" id="ARBA00022490"/>
    </source>
</evidence>
<dbReference type="PANTHER" id="PTHR42855:SF1">
    <property type="entry name" value="ABC TRANSPORTER DOMAIN-CONTAINING PROTEIN"/>
    <property type="match status" value="1"/>
</dbReference>
<dbReference type="Proteomes" id="UP000228987">
    <property type="component" value="Unassembled WGS sequence"/>
</dbReference>
<dbReference type="Pfam" id="PF12848">
    <property type="entry name" value="ABC_tran_Xtn"/>
    <property type="match status" value="1"/>
</dbReference>
<dbReference type="InterPro" id="IPR003439">
    <property type="entry name" value="ABC_transporter-like_ATP-bd"/>
</dbReference>
<feature type="domain" description="ABC transporter" evidence="12">
    <location>
        <begin position="317"/>
        <end position="535"/>
    </location>
</feature>
<reference evidence="15" key="1">
    <citation type="submission" date="2017-08" db="EMBL/GenBank/DDBJ databases">
        <title>A dynamic microbial community with high functional redundancy inhabits the cold, oxic subseafloor aquifer.</title>
        <authorList>
            <person name="Tully B.J."/>
            <person name="Wheat C.G."/>
            <person name="Glazer B.T."/>
            <person name="Huber J.A."/>
        </authorList>
    </citation>
    <scope>NUCLEOTIDE SEQUENCE [LARGE SCALE GENOMIC DNA]</scope>
</reference>
<keyword evidence="6 11" id="KW-0067">ATP-binding</keyword>
<evidence type="ECO:0000256" key="10">
    <source>
        <dbReference type="ARBA" id="ARBA00061478"/>
    </source>
</evidence>
<proteinExistence type="inferred from homology"/>
<dbReference type="GO" id="GO:0005737">
    <property type="term" value="C:cytoplasm"/>
    <property type="evidence" value="ECO:0007669"/>
    <property type="project" value="UniProtKB-SubCell"/>
</dbReference>
<evidence type="ECO:0000256" key="3">
    <source>
        <dbReference type="ARBA" id="ARBA00022741"/>
    </source>
</evidence>
<keyword evidence="8 11" id="KW-0234">DNA repair</keyword>
<dbReference type="Gene3D" id="1.10.287.380">
    <property type="entry name" value="Valyl-tRNA synthetase, C-terminal domain"/>
    <property type="match status" value="1"/>
</dbReference>
<dbReference type="GO" id="GO:0043022">
    <property type="term" value="F:ribosome binding"/>
    <property type="evidence" value="ECO:0007669"/>
    <property type="project" value="UniProtKB-UniRule"/>
</dbReference>
<dbReference type="InterPro" id="IPR037118">
    <property type="entry name" value="Val-tRNA_synth_C_sf"/>
</dbReference>
<gene>
    <name evidence="11" type="primary">uup</name>
    <name evidence="14" type="ORF">COA71_02875</name>
    <name evidence="13" type="ORF">COA71_07245</name>
</gene>
<dbReference type="InterPro" id="IPR017871">
    <property type="entry name" value="ABC_transporter-like_CS"/>
</dbReference>
<evidence type="ECO:0000256" key="5">
    <source>
        <dbReference type="ARBA" id="ARBA00022801"/>
    </source>
</evidence>
<evidence type="ECO:0000313" key="15">
    <source>
        <dbReference type="Proteomes" id="UP000228987"/>
    </source>
</evidence>
<feature type="binding site" evidence="11">
    <location>
        <begin position="349"/>
        <end position="356"/>
    </location>
    <ligand>
        <name>ATP</name>
        <dbReference type="ChEBI" id="CHEBI:30616"/>
        <label>2</label>
    </ligand>
</feature>
<dbReference type="InterPro" id="IPR032524">
    <property type="entry name" value="ABC_tran_C"/>
</dbReference>
<protein>
    <recommendedName>
        <fullName evidence="11">ATP-binding protein Uup</fullName>
        <ecNumber evidence="11">3.6.1.-</ecNumber>
    </recommendedName>
</protein>
<dbReference type="PANTHER" id="PTHR42855">
    <property type="entry name" value="ABC TRANSPORTER ATP-BINDING SUBUNIT"/>
    <property type="match status" value="1"/>
</dbReference>
<dbReference type="FunFam" id="3.40.50.300:FF:000011">
    <property type="entry name" value="Putative ABC transporter ATP-binding component"/>
    <property type="match status" value="1"/>
</dbReference>
<dbReference type="SUPFAM" id="SSF52540">
    <property type="entry name" value="P-loop containing nucleoside triphosphate hydrolases"/>
    <property type="match status" value="2"/>
</dbReference>
<sequence length="623" mass="70770">MLLFRLTDIHLAYGPQVLLEKVSLSIQSGERIGLLGRNGAGKSTFLKLLSQQFKPDAGELWQQQGIKVAFLNQELPTADNRSVYDYILEGLADDGKLIQRYHQFLQDDANNQNMDKLADLQKQIETAGAWNLQQKVDSALSKLGVSGETLMNTLSGGWLRRVSLAKTFINEPDVLLLDEPTNHLDIPTIEYLEKQLNQFSGAILLITHDRAFLQKIANKIMILDRGEISAWECDYQNFLVFREQQLAAEEKSQAEFDKKLAQEEVWIRQGIKARRTRNEGRVRALKTLREEFSQRRQLQGKAKITLNQAESSGKLVIEAEHIEHSFGEEKIIADFSSRIMRGDKIGFIGANGAGKTTLLKILLGELKPSSGKVKIGSKLEIAYFDQLRLQLDPDQNVYDTIAEGSDYVEVNGKSIHVMSYLRNFLFAPDRARQKVRSLSGGEQNRLILACLFSKPANLLVLDEPTNDLDMETLELLEDLLINFNGTVLLVSHDREFLNNVVTSSIAFEGDGEINQYVGGYEDWLRQGGGFDVSTPNKNLEKKTKENNTKPAVKLSYKLKRELEQLPIQIEECEQDIKKLEQQISQPAFYEQDHEQSSVILEQLASTQQRLEQHFERWTEIEES</sequence>
<comment type="catalytic activity">
    <reaction evidence="9 11">
        <text>ATP + H2O = ADP + phosphate + H(+)</text>
        <dbReference type="Rhea" id="RHEA:13065"/>
        <dbReference type="ChEBI" id="CHEBI:15377"/>
        <dbReference type="ChEBI" id="CHEBI:15378"/>
        <dbReference type="ChEBI" id="CHEBI:30616"/>
        <dbReference type="ChEBI" id="CHEBI:43474"/>
        <dbReference type="ChEBI" id="CHEBI:456216"/>
    </reaction>
</comment>
<keyword evidence="3 11" id="KW-0547">Nucleotide-binding</keyword>
<keyword evidence="2 11" id="KW-0677">Repeat</keyword>
<dbReference type="Gene3D" id="3.40.50.300">
    <property type="entry name" value="P-loop containing nucleotide triphosphate hydrolases"/>
    <property type="match status" value="2"/>
</dbReference>
<dbReference type="FunFam" id="3.40.50.300:FF:000309">
    <property type="entry name" value="ABC transporter ATP-binding protein"/>
    <property type="match status" value="1"/>
</dbReference>
<evidence type="ECO:0000256" key="4">
    <source>
        <dbReference type="ARBA" id="ARBA00022763"/>
    </source>
</evidence>
<evidence type="ECO:0000256" key="9">
    <source>
        <dbReference type="ARBA" id="ARBA00049360"/>
    </source>
</evidence>
<comment type="similarity">
    <text evidence="10 11">Belongs to the ABC transporter superfamily. ABCF family. Uup subfamily.</text>
</comment>
<dbReference type="PROSITE" id="PS50893">
    <property type="entry name" value="ABC_TRANSPORTER_2"/>
    <property type="match status" value="2"/>
</dbReference>
<reference evidence="14" key="2">
    <citation type="journal article" date="2018" name="ISME J.">
        <title>A dynamic microbial community with high functional redundancy inhabits the cold, oxic subseafloor aquifer.</title>
        <authorList>
            <person name="Tully B.J."/>
            <person name="Wheat C.G."/>
            <person name="Glazer B.T."/>
            <person name="Huber J.A."/>
        </authorList>
    </citation>
    <scope>NUCLEOTIDE SEQUENCE</scope>
    <source>
        <strain evidence="14">NORP41</strain>
    </source>
</reference>
<keyword evidence="5 11" id="KW-0378">Hydrolase</keyword>
<comment type="subcellular location">
    <subcellularLocation>
        <location evidence="11">Cytoplasm</location>
    </subcellularLocation>
    <text evidence="11">Associates with ribosomes.</text>
</comment>
<keyword evidence="1 11" id="KW-0963">Cytoplasm</keyword>
<dbReference type="Pfam" id="PF00005">
    <property type="entry name" value="ABC_tran"/>
    <property type="match status" value="2"/>
</dbReference>
<dbReference type="SMART" id="SM00382">
    <property type="entry name" value="AAA"/>
    <property type="match status" value="2"/>
</dbReference>
<dbReference type="Pfam" id="PF16326">
    <property type="entry name" value="ABC_tran_CTD"/>
    <property type="match status" value="1"/>
</dbReference>
<evidence type="ECO:0000313" key="13">
    <source>
        <dbReference type="EMBL" id="PCJ41799.1"/>
    </source>
</evidence>
<dbReference type="AlphaFoldDB" id="A0A2A5CIX5"/>
<evidence type="ECO:0000256" key="11">
    <source>
        <dbReference type="HAMAP-Rule" id="MF_00848"/>
    </source>
</evidence>
<dbReference type="InterPro" id="IPR043686">
    <property type="entry name" value="Uup"/>
</dbReference>
<name>A0A2A5CIX5_9GAMM</name>
<dbReference type="GO" id="GO:0005524">
    <property type="term" value="F:ATP binding"/>
    <property type="evidence" value="ECO:0007669"/>
    <property type="project" value="UniProtKB-UniRule"/>
</dbReference>
<feature type="domain" description="ABC transporter" evidence="12">
    <location>
        <begin position="4"/>
        <end position="250"/>
    </location>
</feature>
<organism evidence="14 15">
    <name type="scientific">SAR86 cluster bacterium</name>
    <dbReference type="NCBI Taxonomy" id="2030880"/>
    <lineage>
        <taxon>Bacteria</taxon>
        <taxon>Pseudomonadati</taxon>
        <taxon>Pseudomonadota</taxon>
        <taxon>Gammaproteobacteria</taxon>
        <taxon>SAR86 cluster</taxon>
    </lineage>
</organism>
<dbReference type="CDD" id="cd03221">
    <property type="entry name" value="ABCF_EF-3"/>
    <property type="match status" value="2"/>
</dbReference>